<dbReference type="AlphaFoldDB" id="A0A914MHP2"/>
<reference evidence="4" key="1">
    <citation type="submission" date="2022-11" db="UniProtKB">
        <authorList>
            <consortium name="WormBaseParasite"/>
        </authorList>
    </citation>
    <scope>IDENTIFICATION</scope>
</reference>
<protein>
    <submittedName>
        <fullName evidence="4">CCHC-type domain-containing protein</fullName>
    </submittedName>
</protein>
<accession>A0A914MHP2</accession>
<feature type="region of interest" description="Disordered" evidence="1">
    <location>
        <begin position="83"/>
        <end position="108"/>
    </location>
</feature>
<evidence type="ECO:0000256" key="1">
    <source>
        <dbReference type="SAM" id="MobiDB-lite"/>
    </source>
</evidence>
<dbReference type="WBParaSite" id="Minc3s01767g26149">
    <property type="protein sequence ID" value="Minc3s01767g26149"/>
    <property type="gene ID" value="Minc3s01767g26149"/>
</dbReference>
<organism evidence="3 4">
    <name type="scientific">Meloidogyne incognita</name>
    <name type="common">Southern root-knot nematode worm</name>
    <name type="synonym">Oxyuris incognita</name>
    <dbReference type="NCBI Taxonomy" id="6306"/>
    <lineage>
        <taxon>Eukaryota</taxon>
        <taxon>Metazoa</taxon>
        <taxon>Ecdysozoa</taxon>
        <taxon>Nematoda</taxon>
        <taxon>Chromadorea</taxon>
        <taxon>Rhabditida</taxon>
        <taxon>Tylenchina</taxon>
        <taxon>Tylenchomorpha</taxon>
        <taxon>Tylenchoidea</taxon>
        <taxon>Meloidogynidae</taxon>
        <taxon>Meloidogyninae</taxon>
        <taxon>Meloidogyne</taxon>
        <taxon>Meloidogyne incognita group</taxon>
    </lineage>
</organism>
<evidence type="ECO:0000313" key="3">
    <source>
        <dbReference type="Proteomes" id="UP000887563"/>
    </source>
</evidence>
<feature type="transmembrane region" description="Helical" evidence="2">
    <location>
        <begin position="695"/>
        <end position="713"/>
    </location>
</feature>
<feature type="region of interest" description="Disordered" evidence="1">
    <location>
        <begin position="318"/>
        <end position="338"/>
    </location>
</feature>
<feature type="compositionally biased region" description="Basic residues" evidence="1">
    <location>
        <begin position="564"/>
        <end position="574"/>
    </location>
</feature>
<keyword evidence="3" id="KW-1185">Reference proteome</keyword>
<feature type="compositionally biased region" description="Low complexity" evidence="1">
    <location>
        <begin position="86"/>
        <end position="98"/>
    </location>
</feature>
<dbReference type="PANTHER" id="PTHR47331">
    <property type="entry name" value="PHD-TYPE DOMAIN-CONTAINING PROTEIN"/>
    <property type="match status" value="1"/>
</dbReference>
<name>A0A914MHP2_MELIC</name>
<keyword evidence="2" id="KW-0812">Transmembrane</keyword>
<dbReference type="Proteomes" id="UP000887563">
    <property type="component" value="Unplaced"/>
</dbReference>
<dbReference type="Pfam" id="PF03564">
    <property type="entry name" value="DUF1759"/>
    <property type="match status" value="1"/>
</dbReference>
<evidence type="ECO:0000256" key="2">
    <source>
        <dbReference type="SAM" id="Phobius"/>
    </source>
</evidence>
<proteinExistence type="predicted"/>
<sequence length="901" mass="101105">MDDELTVLTQIERSYELVALANVELQQQRALNQGSDLSQRSVTSATVVKVQTGNAQHQTQPLANGPESHSIEHPALLVRHPTQTKANGPTAAGNGANAHHTQLAGQTGPLPYQQQGRYNGAPIYSTFRPFRLEPMKFAGDPKAWTAFWLAFDRAVNSQPLPPFEKHLCLLQSLVPGSAARCAIEGYPPSDENYPMVVNILRQQFGDVKALREGLIAELLHLQLANNSLFSLRNLRDHVERICLQLESPEGSNSTQDEIVCGIIRSKLPREALETLIGWEEDDRAEWTLGELRNGLGRLVQLKERLELTITILRPNKLEQPTMLEEQPHHNQPTELRDHHEPTDVSRAFVAMQSTGLHEASTALYTHPMHPLGQLDEQYELHTRPLRSPVEEYGCSLCRTGPLHKPSRCPMFNSRNRRKARLLEQGRCLNCLYDGHMLNKCRAANKCRRCGGRHHFMLCVQRQPKRGHHDGSYEANCTQRQPKKRVYYPTGQHDGPSNSNWRQPQSKRRVYYRTGHHEGPSEANWRVNTPPQPEVTYSGMVFTSSLNDSKSNSMSSSSSTVHHEANKRHRQRKYRQRKVWINSKLKGSLLNSKNGQVISQTDNASNSFKSSSRVCSIFNNFLGEEASTTKTQYISITGSKCPGGSVKWEMRPAYEWFHRLLLQSPKFNCWLVVLTSLWLINETNAGSTAPFKCSSMHFLLMFALLMLVGIACWCKQVVQNTQRKLVLSIMTSKDGTSAAAADQTSTSFSNTGKFLCVTQAVITATATDEVTAAATEQPTTNCATAAKTNVCALRTGITRAAATEINLLRSECTSRHRPWKSCSSRQGRQRESQVVECRPSPKALKWGTRERALHHHHHCSGTPHAAYATCCQPVFGTDSAAHCDSTIWQMKKEDDDDDDEFL</sequence>
<dbReference type="InterPro" id="IPR005312">
    <property type="entry name" value="DUF1759"/>
</dbReference>
<dbReference type="PANTHER" id="PTHR47331:SF5">
    <property type="entry name" value="RIBONUCLEASE H"/>
    <property type="match status" value="1"/>
</dbReference>
<feature type="region of interest" description="Disordered" evidence="1">
    <location>
        <begin position="545"/>
        <end position="574"/>
    </location>
</feature>
<keyword evidence="2" id="KW-0472">Membrane</keyword>
<evidence type="ECO:0000313" key="4">
    <source>
        <dbReference type="WBParaSite" id="Minc3s01767g26149"/>
    </source>
</evidence>
<feature type="compositionally biased region" description="Low complexity" evidence="1">
    <location>
        <begin position="545"/>
        <end position="558"/>
    </location>
</feature>
<keyword evidence="2" id="KW-1133">Transmembrane helix</keyword>